<evidence type="ECO:0000313" key="1">
    <source>
        <dbReference type="EMBL" id="QNR24955.1"/>
    </source>
</evidence>
<organism evidence="1 2">
    <name type="scientific">Croceimicrobium hydrocarbonivorans</name>
    <dbReference type="NCBI Taxonomy" id="2761580"/>
    <lineage>
        <taxon>Bacteria</taxon>
        <taxon>Pseudomonadati</taxon>
        <taxon>Bacteroidota</taxon>
        <taxon>Flavobacteriia</taxon>
        <taxon>Flavobacteriales</taxon>
        <taxon>Owenweeksiaceae</taxon>
        <taxon>Croceimicrobium</taxon>
    </lineage>
</organism>
<accession>A0A7H0VGV7</accession>
<proteinExistence type="predicted"/>
<dbReference type="Proteomes" id="UP000516305">
    <property type="component" value="Chromosome"/>
</dbReference>
<reference evidence="1 2" key="1">
    <citation type="submission" date="2020-08" db="EMBL/GenBank/DDBJ databases">
        <title>Croceimicrobium hydrocarbonivorans gen. nov., sp. nov., a novel marine bacterium isolated from a bacterial consortium that degrades polyethylene terephthalate.</title>
        <authorList>
            <person name="Liu R."/>
        </authorList>
    </citation>
    <scope>NUCLEOTIDE SEQUENCE [LARGE SCALE GENOMIC DNA]</scope>
    <source>
        <strain evidence="1 2">A20-9</strain>
    </source>
</reference>
<dbReference type="RefSeq" id="WP_210759482.1">
    <property type="nucleotide sequence ID" value="NZ_CP060139.1"/>
</dbReference>
<dbReference type="EMBL" id="CP060139">
    <property type="protein sequence ID" value="QNR24955.1"/>
    <property type="molecule type" value="Genomic_DNA"/>
</dbReference>
<dbReference type="KEGG" id="chyd:H4K34_03685"/>
<protein>
    <submittedName>
        <fullName evidence="1">DUF4340 domain-containing protein</fullName>
    </submittedName>
</protein>
<gene>
    <name evidence="1" type="ORF">H4K34_03685</name>
</gene>
<evidence type="ECO:0000313" key="2">
    <source>
        <dbReference type="Proteomes" id="UP000516305"/>
    </source>
</evidence>
<dbReference type="AlphaFoldDB" id="A0A7H0VGV7"/>
<sequence length="337" mass="38588">MKKNLLYLIVFIVLLAVAGYLLSEDKGNSSLEGPQNYDFAIKDTAAITKIVLSDKTPNKSTIQRTSEGWILDNEYPVRRDAIEVLMETLYRMELKNFVPQRMVPEVEKHIAVYGKRVEIYKGDQLAKVIYVGLQTSNDMATYMKLEDGDLPYAVHIPGFNGFLNTRFITEPYLWRARNAVRINAANIKEVEMIYPDSLEASFKIRVFSPDSIYMVSLENQEVDRKFSTLKGKLYLAACAQLKYEGEIIPSDPIFARRDSLLASTPVFRLTVTSTNGKVNKVSGYKIKAAPETIDYDDPRSFYDPDRLHGFINDNRMILLQYYGLRNVLKSKEELEQD</sequence>
<name>A0A7H0VGV7_9FLAO</name>
<keyword evidence="2" id="KW-1185">Reference proteome</keyword>